<sequence>MKHLTLIACCVFTQVAMAQDVSLALQKKPDVSPTQLASQWNKVSKKTNVSFATSSKRFAQELPPDIKTNDTWTASAWKGEKVHTQILVWSKADLSNVKVSISDLKNAKGDLIKKENISSGFLGYVMTDEFRNGCGYRKPYDFDSSKVADIINVDIKSMQVKPNTTQPVWLSVKVPAATSPGVYAGTVTVDADKKYTLKVALTVVDKTLPPPSEWAYRLDFWQHPYAIARVHKLEPWSDAHFAAMRKYYTMLADAGQKIITTSIVNEPWGHQTYDDFPSLIKWTKKKNGEWIYDYSLFDKYVSFVMSCGITKQINCYSMVPWKIAFTYFDEAEGKEAVFTQAIGTPAYNAFWTPMLTDFTKHLKTKGWFAITTIAMDERPMPAMQSVIKLLKSIDTGWKVSLAGDYHPEIEGDIFDYCVASRWKYPDDVLEKRKQQNKLSTWYTCCAEKYPNAFTFSPPDEMVWMGWYTAATNMDGYLRWAFNSWTKSPLTDSRFSAWPAGDTYQVYPGALSSVRFEKTIEGIQDFEKIRLLRKEYQDKQQTAQLSKLESALKAFEIKELASESAEETVAKAKHLLNTL</sequence>
<keyword evidence="5" id="KW-1185">Reference proteome</keyword>
<gene>
    <name evidence="4" type="ORF">ACFSR2_20840</name>
</gene>
<feature type="chain" id="PRO_5045458625" evidence="1">
    <location>
        <begin position="19"/>
        <end position="578"/>
    </location>
</feature>
<feature type="signal peptide" evidence="1">
    <location>
        <begin position="1"/>
        <end position="18"/>
    </location>
</feature>
<dbReference type="Proteomes" id="UP001597510">
    <property type="component" value="Unassembled WGS sequence"/>
</dbReference>
<keyword evidence="4" id="KW-0378">Hydrolase</keyword>
<dbReference type="InterPro" id="IPR025150">
    <property type="entry name" value="GH123_cat"/>
</dbReference>
<proteinExistence type="predicted"/>
<feature type="domain" description="Glycoside hydrolase 123 catalytic" evidence="2">
    <location>
        <begin position="221"/>
        <end position="531"/>
    </location>
</feature>
<evidence type="ECO:0000313" key="5">
    <source>
        <dbReference type="Proteomes" id="UP001597510"/>
    </source>
</evidence>
<name>A0ABW5JBC4_9BACT</name>
<protein>
    <submittedName>
        <fullName evidence="4">Glycoside hydrolase domain-containing protein</fullName>
    </submittedName>
</protein>
<dbReference type="GO" id="GO:0016787">
    <property type="term" value="F:hydrolase activity"/>
    <property type="evidence" value="ECO:0007669"/>
    <property type="project" value="UniProtKB-KW"/>
</dbReference>
<evidence type="ECO:0000259" key="2">
    <source>
        <dbReference type="Pfam" id="PF13320"/>
    </source>
</evidence>
<organism evidence="4 5">
    <name type="scientific">Emticicia soli</name>
    <dbReference type="NCBI Taxonomy" id="2027878"/>
    <lineage>
        <taxon>Bacteria</taxon>
        <taxon>Pseudomonadati</taxon>
        <taxon>Bacteroidota</taxon>
        <taxon>Cytophagia</taxon>
        <taxon>Cytophagales</taxon>
        <taxon>Leadbetterellaceae</taxon>
        <taxon>Emticicia</taxon>
    </lineage>
</organism>
<feature type="domain" description="Glycoside hydrolase 123 N-terminal" evidence="3">
    <location>
        <begin position="52"/>
        <end position="190"/>
    </location>
</feature>
<evidence type="ECO:0000256" key="1">
    <source>
        <dbReference type="SAM" id="SignalP"/>
    </source>
</evidence>
<dbReference type="EMBL" id="JBHULC010000038">
    <property type="protein sequence ID" value="MFD2523357.1"/>
    <property type="molecule type" value="Genomic_DNA"/>
</dbReference>
<comment type="caution">
    <text evidence="4">The sequence shown here is derived from an EMBL/GenBank/DDBJ whole genome shotgun (WGS) entry which is preliminary data.</text>
</comment>
<evidence type="ECO:0000313" key="4">
    <source>
        <dbReference type="EMBL" id="MFD2523357.1"/>
    </source>
</evidence>
<dbReference type="InterPro" id="IPR053850">
    <property type="entry name" value="Glyco_hydro_123_N_2"/>
</dbReference>
<evidence type="ECO:0000259" key="3">
    <source>
        <dbReference type="Pfam" id="PF22680"/>
    </source>
</evidence>
<dbReference type="Pfam" id="PF22680">
    <property type="entry name" value="Glyco_hydro_123_N_2"/>
    <property type="match status" value="1"/>
</dbReference>
<reference evidence="5" key="1">
    <citation type="journal article" date="2019" name="Int. J. Syst. Evol. Microbiol.">
        <title>The Global Catalogue of Microorganisms (GCM) 10K type strain sequencing project: providing services to taxonomists for standard genome sequencing and annotation.</title>
        <authorList>
            <consortium name="The Broad Institute Genomics Platform"/>
            <consortium name="The Broad Institute Genome Sequencing Center for Infectious Disease"/>
            <person name="Wu L."/>
            <person name="Ma J."/>
        </authorList>
    </citation>
    <scope>NUCLEOTIDE SEQUENCE [LARGE SCALE GENOMIC DNA]</scope>
    <source>
        <strain evidence="5">KCTC 52344</strain>
    </source>
</reference>
<dbReference type="RefSeq" id="WP_340233050.1">
    <property type="nucleotide sequence ID" value="NZ_JBBEWC010000001.1"/>
</dbReference>
<accession>A0ABW5JBC4</accession>
<keyword evidence="1" id="KW-0732">Signal</keyword>
<dbReference type="Pfam" id="PF13320">
    <property type="entry name" value="GH123_cat"/>
    <property type="match status" value="1"/>
</dbReference>